<evidence type="ECO:0000313" key="2">
    <source>
        <dbReference type="EMBL" id="KMV35494.1"/>
    </source>
</evidence>
<name>A0A0J8YD98_9ENTR</name>
<accession>A0A0J8YD98</accession>
<dbReference type="InterPro" id="IPR016181">
    <property type="entry name" value="Acyl_CoA_acyltransferase"/>
</dbReference>
<keyword evidence="3" id="KW-1185">Reference proteome</keyword>
<dbReference type="STRING" id="1121863.GCA_000621185_03522"/>
<dbReference type="EMBL" id="LFEJ01000010">
    <property type="protein sequence ID" value="KMV35494.1"/>
    <property type="molecule type" value="Genomic_DNA"/>
</dbReference>
<dbReference type="SUPFAM" id="SSF55729">
    <property type="entry name" value="Acyl-CoA N-acyltransferases (Nat)"/>
    <property type="match status" value="1"/>
</dbReference>
<feature type="domain" description="N-acetyltransferase" evidence="1">
    <location>
        <begin position="5"/>
        <end position="153"/>
    </location>
</feature>
<sequence>MSSIIAIRPVTPYSADFERLREESQALGFNMLNRLSTHWLDGSNLFSAPGETLLGAFLGDALVGVCGLNRDPYDETPRAGRVRHLYVSHPVRGVGVGHVLLSSVTQHAREFFDYLNIRAPQTAFRFYQRAGFTPVEAHPQITHRLVFSTLSAA</sequence>
<dbReference type="Gene3D" id="3.40.630.30">
    <property type="match status" value="1"/>
</dbReference>
<evidence type="ECO:0000313" key="3">
    <source>
        <dbReference type="Proteomes" id="UP000037315"/>
    </source>
</evidence>
<dbReference type="GO" id="GO:0016747">
    <property type="term" value="F:acyltransferase activity, transferring groups other than amino-acyl groups"/>
    <property type="evidence" value="ECO:0007669"/>
    <property type="project" value="InterPro"/>
</dbReference>
<keyword evidence="2" id="KW-0808">Transferase</keyword>
<organism evidence="2 3">
    <name type="scientific">Franconibacter pulveris</name>
    <dbReference type="NCBI Taxonomy" id="435910"/>
    <lineage>
        <taxon>Bacteria</taxon>
        <taxon>Pseudomonadati</taxon>
        <taxon>Pseudomonadota</taxon>
        <taxon>Gammaproteobacteria</taxon>
        <taxon>Enterobacterales</taxon>
        <taxon>Enterobacteriaceae</taxon>
        <taxon>Franconibacter</taxon>
    </lineage>
</organism>
<reference evidence="2 3" key="1">
    <citation type="submission" date="2015-06" db="EMBL/GenBank/DDBJ databases">
        <title>Genome sequencing of Cronobacter sp. strain DJ34 isolated from petroleum contaminated sludge of Duliajan Oil Fields, Assam, India.</title>
        <authorList>
            <person name="Pal S."/>
            <person name="Banerjee T.D."/>
            <person name="Roy A."/>
            <person name="Sar P."/>
            <person name="Kazy S.K."/>
        </authorList>
    </citation>
    <scope>NUCLEOTIDE SEQUENCE [LARGE SCALE GENOMIC DNA]</scope>
    <source>
        <strain evidence="2 3">DJ34</strain>
    </source>
</reference>
<gene>
    <name evidence="2" type="ORF">ACH50_06215</name>
</gene>
<dbReference type="InterPro" id="IPR000182">
    <property type="entry name" value="GNAT_dom"/>
</dbReference>
<dbReference type="RefSeq" id="WP_024556802.1">
    <property type="nucleotide sequence ID" value="NZ_LFEJ01000010.1"/>
</dbReference>
<dbReference type="CDD" id="cd04301">
    <property type="entry name" value="NAT_SF"/>
    <property type="match status" value="1"/>
</dbReference>
<dbReference type="Pfam" id="PF13673">
    <property type="entry name" value="Acetyltransf_10"/>
    <property type="match status" value="1"/>
</dbReference>
<dbReference type="Proteomes" id="UP000037315">
    <property type="component" value="Unassembled WGS sequence"/>
</dbReference>
<comment type="caution">
    <text evidence="2">The sequence shown here is derived from an EMBL/GenBank/DDBJ whole genome shotgun (WGS) entry which is preliminary data.</text>
</comment>
<proteinExistence type="predicted"/>
<dbReference type="PROSITE" id="PS51186">
    <property type="entry name" value="GNAT"/>
    <property type="match status" value="1"/>
</dbReference>
<dbReference type="OrthoDB" id="9815041at2"/>
<dbReference type="PATRIC" id="fig|1656095.3.peg.546"/>
<dbReference type="AlphaFoldDB" id="A0A0J8YD98"/>
<protein>
    <submittedName>
        <fullName evidence="2">GCN5 family acetyltransferase</fullName>
    </submittedName>
</protein>
<evidence type="ECO:0000259" key="1">
    <source>
        <dbReference type="PROSITE" id="PS51186"/>
    </source>
</evidence>